<dbReference type="InterPro" id="IPR052962">
    <property type="entry name" value="AA_Transporter_AGT"/>
</dbReference>
<keyword evidence="3 6" id="KW-1133">Transmembrane helix</keyword>
<evidence type="ECO:0000313" key="7">
    <source>
        <dbReference type="EMBL" id="MFC4033437.1"/>
    </source>
</evidence>
<keyword evidence="2 6" id="KW-0812">Transmembrane</keyword>
<evidence type="ECO:0000256" key="6">
    <source>
        <dbReference type="SAM" id="Phobius"/>
    </source>
</evidence>
<gene>
    <name evidence="7" type="ORF">ACFO3J_18405</name>
</gene>
<organism evidence="7 8">
    <name type="scientific">Streptomyces polygonati</name>
    <dbReference type="NCBI Taxonomy" id="1617087"/>
    <lineage>
        <taxon>Bacteria</taxon>
        <taxon>Bacillati</taxon>
        <taxon>Actinomycetota</taxon>
        <taxon>Actinomycetes</taxon>
        <taxon>Kitasatosporales</taxon>
        <taxon>Streptomycetaceae</taxon>
        <taxon>Streptomyces</taxon>
    </lineage>
</organism>
<feature type="transmembrane region" description="Helical" evidence="6">
    <location>
        <begin position="424"/>
        <end position="443"/>
    </location>
</feature>
<feature type="transmembrane region" description="Helical" evidence="6">
    <location>
        <begin position="243"/>
        <end position="265"/>
    </location>
</feature>
<evidence type="ECO:0000256" key="3">
    <source>
        <dbReference type="ARBA" id="ARBA00022989"/>
    </source>
</evidence>
<dbReference type="Proteomes" id="UP001595765">
    <property type="component" value="Unassembled WGS sequence"/>
</dbReference>
<evidence type="ECO:0000256" key="5">
    <source>
        <dbReference type="SAM" id="MobiDB-lite"/>
    </source>
</evidence>
<feature type="transmembrane region" description="Helical" evidence="6">
    <location>
        <begin position="155"/>
        <end position="174"/>
    </location>
</feature>
<feature type="transmembrane region" description="Helical" evidence="6">
    <location>
        <begin position="449"/>
        <end position="473"/>
    </location>
</feature>
<dbReference type="EMBL" id="JBHSBB010000013">
    <property type="protein sequence ID" value="MFC4033437.1"/>
    <property type="molecule type" value="Genomic_DNA"/>
</dbReference>
<feature type="transmembrane region" description="Helical" evidence="6">
    <location>
        <begin position="121"/>
        <end position="143"/>
    </location>
</feature>
<dbReference type="PIRSF" id="PIRSF006060">
    <property type="entry name" value="AA_transporter"/>
    <property type="match status" value="1"/>
</dbReference>
<evidence type="ECO:0000256" key="4">
    <source>
        <dbReference type="ARBA" id="ARBA00023136"/>
    </source>
</evidence>
<feature type="transmembrane region" description="Helical" evidence="6">
    <location>
        <begin position="36"/>
        <end position="53"/>
    </location>
</feature>
<protein>
    <submittedName>
        <fullName evidence="7">APC family permease</fullName>
    </submittedName>
</protein>
<comment type="caution">
    <text evidence="7">The sequence shown here is derived from an EMBL/GenBank/DDBJ whole genome shotgun (WGS) entry which is preliminary data.</text>
</comment>
<keyword evidence="4 6" id="KW-0472">Membrane</keyword>
<evidence type="ECO:0000313" key="8">
    <source>
        <dbReference type="Proteomes" id="UP001595765"/>
    </source>
</evidence>
<feature type="transmembrane region" description="Helical" evidence="6">
    <location>
        <begin position="362"/>
        <end position="381"/>
    </location>
</feature>
<dbReference type="PANTHER" id="PTHR47547">
    <property type="match status" value="1"/>
</dbReference>
<feature type="region of interest" description="Disordered" evidence="5">
    <location>
        <begin position="558"/>
        <end position="580"/>
    </location>
</feature>
<dbReference type="InterPro" id="IPR002293">
    <property type="entry name" value="AA/rel_permease1"/>
</dbReference>
<dbReference type="RefSeq" id="WP_386430532.1">
    <property type="nucleotide sequence ID" value="NZ_JBHSBB010000013.1"/>
</dbReference>
<feature type="transmembrane region" description="Helical" evidence="6">
    <location>
        <begin position="65"/>
        <end position="89"/>
    </location>
</feature>
<evidence type="ECO:0000256" key="1">
    <source>
        <dbReference type="ARBA" id="ARBA00004141"/>
    </source>
</evidence>
<feature type="transmembrane region" description="Helical" evidence="6">
    <location>
        <begin position="387"/>
        <end position="412"/>
    </location>
</feature>
<feature type="transmembrane region" description="Helical" evidence="6">
    <location>
        <begin position="277"/>
        <end position="300"/>
    </location>
</feature>
<accession>A0ABV8HR60</accession>
<feature type="compositionally biased region" description="Polar residues" evidence="5">
    <location>
        <begin position="569"/>
        <end position="580"/>
    </location>
</feature>
<reference evidence="8" key="1">
    <citation type="journal article" date="2019" name="Int. J. Syst. Evol. Microbiol.">
        <title>The Global Catalogue of Microorganisms (GCM) 10K type strain sequencing project: providing services to taxonomists for standard genome sequencing and annotation.</title>
        <authorList>
            <consortium name="The Broad Institute Genomics Platform"/>
            <consortium name="The Broad Institute Genome Sequencing Center for Infectious Disease"/>
            <person name="Wu L."/>
            <person name="Ma J."/>
        </authorList>
    </citation>
    <scope>NUCLEOTIDE SEQUENCE [LARGE SCALE GENOMIC DNA]</scope>
    <source>
        <strain evidence="8">CGMCC 4.7237</strain>
    </source>
</reference>
<dbReference type="PANTHER" id="PTHR47547:SF1">
    <property type="entry name" value="ASPARTATE-PROTON SYMPORTER"/>
    <property type="match status" value="1"/>
</dbReference>
<keyword evidence="8" id="KW-1185">Reference proteome</keyword>
<proteinExistence type="predicted"/>
<dbReference type="Pfam" id="PF13520">
    <property type="entry name" value="AA_permease_2"/>
    <property type="match status" value="1"/>
</dbReference>
<feature type="transmembrane region" description="Helical" evidence="6">
    <location>
        <begin position="520"/>
        <end position="541"/>
    </location>
</feature>
<name>A0ABV8HR60_9ACTN</name>
<dbReference type="Gene3D" id="1.20.1740.10">
    <property type="entry name" value="Amino acid/polyamine transporter I"/>
    <property type="match status" value="1"/>
</dbReference>
<comment type="subcellular location">
    <subcellularLocation>
        <location evidence="1">Membrane</location>
        <topology evidence="1">Multi-pass membrane protein</topology>
    </subcellularLocation>
</comment>
<evidence type="ECO:0000256" key="2">
    <source>
        <dbReference type="ARBA" id="ARBA00022692"/>
    </source>
</evidence>
<feature type="transmembrane region" description="Helical" evidence="6">
    <location>
        <begin position="494"/>
        <end position="514"/>
    </location>
</feature>
<sequence>MSFYDLLFLGAGGVVGSGWLLGAVDADRGAGSWAVFSWLIGGTLLVVIAAVMVEVSTAAPKTGGLVFLPLQSSGPLVATVVAAGVWVFYAVNPASEAAAMIRGLSASYHKTGLTIPGEDRLTWPGIGLALLFMLLIAAVNLLGPRLFLKVNNALTTFKILVPLLIVLLLVYAKIHPPSHTPYFDFPESEHGTGKSDHYDVGSVVATVTSSGVIYAYLGYQGPLDFAGSVRRSGIGEAARLRRAVYGTVCGSMLLYVSLQFVVIYIRHRSSGPIPADASVYAHFVTAVAPGWVASPLVWLINVDTVLSPAGAGMVYTYVLTREVAALSRAHLTHRGLQKSRFSTIALGRGRLARLFGDDRLDVYWLILFVDLVVSALALLAFGGKWSVLGHITTVLALVVYATPSVVLASLQLRSPQLFPRRRSRFLATTGFVSCAVIFYLAGWDLLWPGMTALTAGCLLLFALPLVAPASRWYDAKAYAAQLRYVRTNPAARSAALLYGYFMVATAASSANRFLWPSHPLVKLASAIPLAVLAVLVFRQLVAQSVRYMEKNAPTFPTPAPVTKAADPSTPHQPTVTVRSG</sequence>